<name>A0A8T0F0N4_ARGBR</name>
<evidence type="ECO:0000313" key="3">
    <source>
        <dbReference type="Proteomes" id="UP000807504"/>
    </source>
</evidence>
<evidence type="ECO:0000313" key="2">
    <source>
        <dbReference type="EMBL" id="KAF8782549.1"/>
    </source>
</evidence>
<reference evidence="2" key="2">
    <citation type="submission" date="2020-06" db="EMBL/GenBank/DDBJ databases">
        <authorList>
            <person name="Sheffer M."/>
        </authorList>
    </citation>
    <scope>NUCLEOTIDE SEQUENCE</scope>
</reference>
<feature type="region of interest" description="Disordered" evidence="1">
    <location>
        <begin position="315"/>
        <end position="336"/>
    </location>
</feature>
<accession>A0A8T0F0N4</accession>
<sequence>MFFRLQLNEFLPPLSILIGEGGNLYVKLVDVGVLLRKSNPYSYRNLMKHFAVQGKDILSTVGFKISPKTLTAHYVPIVLAYKFILAEFPDTARLFQKQFREGIAHKLRMRKFVSHGKKAPLLLCVEKSDDKCVSVPLWIDQFVKDLERYREEVRKNPTTCTSREFVKRAASASNMQYLKKMKLDNEPEPGPSNKNIPLIDLVSPENSMDTSQESPVEQVSRDTTPRESMNPVQLISQDTPQECPVENVSEDIVQEPPVGPISQDIAQEPPVGPISQDIAQEPPVEPISQDIAQEPPVEPISQDIAQEPPVEPISQDTIPVERPSTPETVPNSSNPRRQVPMFYVNVNNKLSSGSYLEPGDLIVKIHTLPSRVIFMVDDHDAMYWVNKFKRS</sequence>
<feature type="region of interest" description="Disordered" evidence="1">
    <location>
        <begin position="205"/>
        <end position="228"/>
    </location>
</feature>
<feature type="compositionally biased region" description="Polar residues" evidence="1">
    <location>
        <begin position="205"/>
        <end position="217"/>
    </location>
</feature>
<protein>
    <submittedName>
        <fullName evidence="2">Uncharacterized protein</fullName>
    </submittedName>
</protein>
<comment type="caution">
    <text evidence="2">The sequence shown here is derived from an EMBL/GenBank/DDBJ whole genome shotgun (WGS) entry which is preliminary data.</text>
</comment>
<dbReference type="Proteomes" id="UP000807504">
    <property type="component" value="Unassembled WGS sequence"/>
</dbReference>
<organism evidence="2 3">
    <name type="scientific">Argiope bruennichi</name>
    <name type="common">Wasp spider</name>
    <name type="synonym">Aranea bruennichi</name>
    <dbReference type="NCBI Taxonomy" id="94029"/>
    <lineage>
        <taxon>Eukaryota</taxon>
        <taxon>Metazoa</taxon>
        <taxon>Ecdysozoa</taxon>
        <taxon>Arthropoda</taxon>
        <taxon>Chelicerata</taxon>
        <taxon>Arachnida</taxon>
        <taxon>Araneae</taxon>
        <taxon>Araneomorphae</taxon>
        <taxon>Entelegynae</taxon>
        <taxon>Araneoidea</taxon>
        <taxon>Araneidae</taxon>
        <taxon>Argiope</taxon>
    </lineage>
</organism>
<dbReference type="AlphaFoldDB" id="A0A8T0F0N4"/>
<feature type="compositionally biased region" description="Polar residues" evidence="1">
    <location>
        <begin position="325"/>
        <end position="336"/>
    </location>
</feature>
<gene>
    <name evidence="2" type="ORF">HNY73_012818</name>
</gene>
<proteinExistence type="predicted"/>
<reference evidence="2" key="1">
    <citation type="journal article" date="2020" name="bioRxiv">
        <title>Chromosome-level reference genome of the European wasp spider Argiope bruennichi: a resource for studies on range expansion and evolutionary adaptation.</title>
        <authorList>
            <person name="Sheffer M.M."/>
            <person name="Hoppe A."/>
            <person name="Krehenwinkel H."/>
            <person name="Uhl G."/>
            <person name="Kuss A.W."/>
            <person name="Jensen L."/>
            <person name="Jensen C."/>
            <person name="Gillespie R.G."/>
            <person name="Hoff K.J."/>
            <person name="Prost S."/>
        </authorList>
    </citation>
    <scope>NUCLEOTIDE SEQUENCE</scope>
</reference>
<keyword evidence="3" id="KW-1185">Reference proteome</keyword>
<evidence type="ECO:0000256" key="1">
    <source>
        <dbReference type="SAM" id="MobiDB-lite"/>
    </source>
</evidence>
<dbReference type="EMBL" id="JABXBU010001863">
    <property type="protein sequence ID" value="KAF8782549.1"/>
    <property type="molecule type" value="Genomic_DNA"/>
</dbReference>